<feature type="compositionally biased region" description="Basic residues" evidence="1">
    <location>
        <begin position="264"/>
        <end position="275"/>
    </location>
</feature>
<dbReference type="RefSeq" id="WP_116111209.1">
    <property type="nucleotide sequence ID" value="NZ_CP091196.1"/>
</dbReference>
<evidence type="ECO:0000256" key="1">
    <source>
        <dbReference type="SAM" id="MobiDB-lite"/>
    </source>
</evidence>
<accession>A0ABY4P0Y6</accession>
<protein>
    <recommendedName>
        <fullName evidence="4">Sigma-70 family RNA polymerase sigma factor</fullName>
    </recommendedName>
</protein>
<name>A0ABY4P0Y6_9PSEU</name>
<dbReference type="EMBL" id="CP091196">
    <property type="protein sequence ID" value="UQS26021.1"/>
    <property type="molecule type" value="Genomic_DNA"/>
</dbReference>
<organism evidence="2 3">
    <name type="scientific">Amycolatopsis thermalba</name>
    <dbReference type="NCBI Taxonomy" id="944492"/>
    <lineage>
        <taxon>Bacteria</taxon>
        <taxon>Bacillati</taxon>
        <taxon>Actinomycetota</taxon>
        <taxon>Actinomycetes</taxon>
        <taxon>Pseudonocardiales</taxon>
        <taxon>Pseudonocardiaceae</taxon>
        <taxon>Amycolatopsis</taxon>
    </lineage>
</organism>
<evidence type="ECO:0000313" key="2">
    <source>
        <dbReference type="EMBL" id="UQS26021.1"/>
    </source>
</evidence>
<evidence type="ECO:0008006" key="4">
    <source>
        <dbReference type="Google" id="ProtNLM"/>
    </source>
</evidence>
<feature type="region of interest" description="Disordered" evidence="1">
    <location>
        <begin position="255"/>
        <end position="315"/>
    </location>
</feature>
<sequence length="315" mass="34562">MDLSLFENEPKNPVFFVRRKPVAAENANVFDLAWRSFEWLVTGPDPVAVDGRDIDGLPGRLLPLDELGTALLARSCAQTTRDATWRYLVTRSRAEGGTWTVACTGLALPVLLPVARSLTREFAGDRDDVYSAILTGFLDGLREVDLDRPAILVRLRWTAYRAGSRTVREALDSPRPREDLGFRSAPPVRAGSHPDLVLAAAVEAGAISAEEASLVSATRLGELSLAEAAQARGQTYEAAKRARLRAEARLLTHLAADDNESRAHRARRRGAHRRVSRTDSKSGVSRRGTHAPADRAHPPRRTATRSDVPTTRKVR</sequence>
<dbReference type="Proteomes" id="UP000830158">
    <property type="component" value="Chromosome"/>
</dbReference>
<keyword evidence="3" id="KW-1185">Reference proteome</keyword>
<evidence type="ECO:0000313" key="3">
    <source>
        <dbReference type="Proteomes" id="UP000830158"/>
    </source>
</evidence>
<reference evidence="2" key="1">
    <citation type="submission" date="2022-01" db="EMBL/GenBank/DDBJ databases">
        <title>PSI-footprinting approach for the identification of protein synthesis inhibitor producers.</title>
        <authorList>
            <person name="Handel F."/>
            <person name="Kulik A."/>
            <person name="Wex K.W."/>
            <person name="Berscheid A."/>
            <person name="Saur J.S."/>
            <person name="Winkler A."/>
            <person name="Wibberg D."/>
            <person name="Kalinowski J."/>
            <person name="Broetz-Oesterhelt H."/>
            <person name="Mast Y."/>
        </authorList>
    </citation>
    <scope>NUCLEOTIDE SEQUENCE</scope>
    <source>
        <strain evidence="2">KNN 49.3e</strain>
    </source>
</reference>
<gene>
    <name evidence="2" type="ORF">L1857_26020</name>
</gene>
<proteinExistence type="predicted"/>